<dbReference type="GO" id="GO:0000287">
    <property type="term" value="F:magnesium ion binding"/>
    <property type="evidence" value="ECO:0007669"/>
    <property type="project" value="UniProtKB-ARBA"/>
</dbReference>
<dbReference type="PIRSF" id="PIRSF006439">
    <property type="entry name" value="Indolepyruvate_ferr_oxidored"/>
    <property type="match status" value="1"/>
</dbReference>
<feature type="domain" description="4Fe-4S ferredoxin-type" evidence="16">
    <location>
        <begin position="555"/>
        <end position="584"/>
    </location>
</feature>
<evidence type="ECO:0000256" key="11">
    <source>
        <dbReference type="ARBA" id="ARBA00023014"/>
    </source>
</evidence>
<keyword evidence="6 14" id="KW-0004">4Fe-4S</keyword>
<dbReference type="GO" id="GO:0051539">
    <property type="term" value="F:4 iron, 4 sulfur cluster binding"/>
    <property type="evidence" value="ECO:0007669"/>
    <property type="project" value="UniProtKB-UniRule"/>
</dbReference>
<dbReference type="GO" id="GO:0043805">
    <property type="term" value="F:indolepyruvate ferredoxin oxidoreductase activity"/>
    <property type="evidence" value="ECO:0007669"/>
    <property type="project" value="UniProtKB-UniRule"/>
</dbReference>
<feature type="binding site" evidence="15">
    <location>
        <position position="540"/>
    </location>
    <ligand>
        <name>[4Fe-4S] cluster</name>
        <dbReference type="ChEBI" id="CHEBI:49883"/>
        <label>1</label>
    </ligand>
</feature>
<feature type="binding site" evidence="15">
    <location>
        <position position="545"/>
    </location>
    <ligand>
        <name>[4Fe-4S] cluster</name>
        <dbReference type="ChEBI" id="CHEBI:49883"/>
        <label>2</label>
    </ligand>
</feature>
<protein>
    <recommendedName>
        <fullName evidence="4 14">Indolepyruvate oxidoreductase subunit IorA</fullName>
        <shortName evidence="14">IOR</shortName>
        <ecNumber evidence="3 14">1.2.7.8</ecNumber>
    </recommendedName>
    <alternativeName>
        <fullName evidence="12 14">Indolepyruvate ferredoxin oxidoreductase subunit alpha</fullName>
    </alternativeName>
</protein>
<dbReference type="InterPro" id="IPR009014">
    <property type="entry name" value="Transketo_C/PFOR_II"/>
</dbReference>
<dbReference type="InterPro" id="IPR017896">
    <property type="entry name" value="4Fe4S_Fe-S-bd"/>
</dbReference>
<feature type="binding site" evidence="15">
    <location>
        <position position="570"/>
    </location>
    <ligand>
        <name>[4Fe-4S] cluster</name>
        <dbReference type="ChEBI" id="CHEBI:49883"/>
        <label>2</label>
    </ligand>
</feature>
<dbReference type="Gene3D" id="3.40.50.970">
    <property type="match status" value="2"/>
</dbReference>
<organism evidence="17 18">
    <name type="scientific">Slackia equolifaciens</name>
    <dbReference type="NCBI Taxonomy" id="498718"/>
    <lineage>
        <taxon>Bacteria</taxon>
        <taxon>Bacillati</taxon>
        <taxon>Actinomycetota</taxon>
        <taxon>Coriobacteriia</taxon>
        <taxon>Eggerthellales</taxon>
        <taxon>Eggerthellaceae</taxon>
        <taxon>Slackia</taxon>
    </lineage>
</organism>
<dbReference type="InterPro" id="IPR017721">
    <property type="entry name" value="IorA"/>
</dbReference>
<dbReference type="InterPro" id="IPR029061">
    <property type="entry name" value="THDP-binding"/>
</dbReference>
<keyword evidence="8 14" id="KW-0249">Electron transport</keyword>
<evidence type="ECO:0000256" key="15">
    <source>
        <dbReference type="PIRSR" id="PIRSR006439-50"/>
    </source>
</evidence>
<dbReference type="Pfam" id="PF00037">
    <property type="entry name" value="Fer4"/>
    <property type="match status" value="1"/>
</dbReference>
<evidence type="ECO:0000256" key="1">
    <source>
        <dbReference type="ARBA" id="ARBA00002995"/>
    </source>
</evidence>
<evidence type="ECO:0000256" key="2">
    <source>
        <dbReference type="ARBA" id="ARBA00011238"/>
    </source>
</evidence>
<dbReference type="CDD" id="cd02008">
    <property type="entry name" value="TPP_IOR_alpha"/>
    <property type="match status" value="1"/>
</dbReference>
<evidence type="ECO:0000256" key="4">
    <source>
        <dbReference type="ARBA" id="ARBA00017710"/>
    </source>
</evidence>
<comment type="cofactor">
    <cofactor evidence="14 15">
        <name>[4Fe-4S] cluster</name>
        <dbReference type="ChEBI" id="CHEBI:49883"/>
    </cofactor>
    <text evidence="14 15">Binds 2 [4Fe-4S] clusters. In this family the first cluster has a non-standard and varying [4Fe-4S] binding motif CX(2)CX(2)CX(4-5)CP.</text>
</comment>
<dbReference type="Pfam" id="PF02775">
    <property type="entry name" value="TPP_enzyme_C"/>
    <property type="match status" value="1"/>
</dbReference>
<feature type="binding site" evidence="15">
    <location>
        <position position="537"/>
    </location>
    <ligand>
        <name>[4Fe-4S] cluster</name>
        <dbReference type="ChEBI" id="CHEBI:49883"/>
        <label>1</label>
    </ligand>
</feature>
<dbReference type="InterPro" id="IPR002880">
    <property type="entry name" value="Pyrv_Fd/Flavodoxin_OxRdtase_N"/>
</dbReference>
<evidence type="ECO:0000256" key="10">
    <source>
        <dbReference type="ARBA" id="ARBA00023004"/>
    </source>
</evidence>
<dbReference type="PROSITE" id="PS51379">
    <property type="entry name" value="4FE4S_FER_2"/>
    <property type="match status" value="2"/>
</dbReference>
<keyword evidence="9 14" id="KW-0560">Oxidoreductase</keyword>
<dbReference type="CDD" id="cd07034">
    <property type="entry name" value="TPP_PYR_PFOR_IOR-alpha_like"/>
    <property type="match status" value="1"/>
</dbReference>
<keyword evidence="10 14" id="KW-0408">Iron</keyword>
<keyword evidence="18" id="KW-1185">Reference proteome</keyword>
<keyword evidence="7 14" id="KW-0479">Metal-binding</keyword>
<comment type="subunit">
    <text evidence="2">Heterodimer of the IorA and IorB subunits.</text>
</comment>
<feature type="binding site" evidence="15">
    <location>
        <position position="534"/>
    </location>
    <ligand>
        <name>[4Fe-4S] cluster</name>
        <dbReference type="ChEBI" id="CHEBI:49883"/>
        <label>1</label>
    </ligand>
</feature>
<keyword evidence="11 14" id="KW-0411">Iron-sulfur</keyword>
<dbReference type="PANTHER" id="PTHR43710:SF5">
    <property type="entry name" value="INDOLEPYRUVATE FERREDOXIN OXIDOREDUCTASE ALPHA SUBUNIT"/>
    <property type="match status" value="1"/>
</dbReference>
<dbReference type="Gene3D" id="3.30.70.20">
    <property type="match status" value="1"/>
</dbReference>
<comment type="function">
    <text evidence="1 14">Catalyzes the ferredoxin-dependent oxidative decarboxylation of arylpyruvates.</text>
</comment>
<evidence type="ECO:0000256" key="9">
    <source>
        <dbReference type="ARBA" id="ARBA00023002"/>
    </source>
</evidence>
<keyword evidence="5 14" id="KW-0813">Transport</keyword>
<accession>A0A3N0AUI6</accession>
<gene>
    <name evidence="17" type="ORF">DMP06_08860</name>
</gene>
<dbReference type="SUPFAM" id="SSF52518">
    <property type="entry name" value="Thiamin diphosphate-binding fold (THDP-binding)"/>
    <property type="match status" value="2"/>
</dbReference>
<evidence type="ECO:0000313" key="17">
    <source>
        <dbReference type="EMBL" id="RNL38561.1"/>
    </source>
</evidence>
<name>A0A3N0AUI6_9ACTN</name>
<dbReference type="EMBL" id="QIBX01000017">
    <property type="protein sequence ID" value="RNL38561.1"/>
    <property type="molecule type" value="Genomic_DNA"/>
</dbReference>
<feature type="binding site" evidence="15">
    <location>
        <position position="564"/>
    </location>
    <ligand>
        <name>[4Fe-4S] cluster</name>
        <dbReference type="ChEBI" id="CHEBI:49883"/>
        <label>2</label>
    </ligand>
</feature>
<evidence type="ECO:0000256" key="13">
    <source>
        <dbReference type="ARBA" id="ARBA00048332"/>
    </source>
</evidence>
<keyword evidence="17" id="KW-0670">Pyruvate</keyword>
<reference evidence="18" key="1">
    <citation type="submission" date="2018-05" db="EMBL/GenBank/DDBJ databases">
        <title>Genome Sequencing of selected type strains of the family Eggerthellaceae.</title>
        <authorList>
            <person name="Danylec N."/>
            <person name="Stoll D.A."/>
            <person name="Doetsch A."/>
            <person name="Huch M."/>
        </authorList>
    </citation>
    <scope>NUCLEOTIDE SEQUENCE [LARGE SCALE GENOMIC DNA]</scope>
    <source>
        <strain evidence="18">DSM 24851</strain>
    </source>
</reference>
<evidence type="ECO:0000256" key="6">
    <source>
        <dbReference type="ARBA" id="ARBA00022485"/>
    </source>
</evidence>
<comment type="catalytic activity">
    <reaction evidence="13 14">
        <text>indole-3-pyruvate + 2 oxidized [2Fe-2S]-[ferredoxin] + CoA = (indol-3-yl)acetyl-CoA + 2 reduced [2Fe-2S]-[ferredoxin] + CO2 + H(+)</text>
        <dbReference type="Rhea" id="RHEA:12645"/>
        <dbReference type="Rhea" id="RHEA-COMP:10000"/>
        <dbReference type="Rhea" id="RHEA-COMP:10001"/>
        <dbReference type="ChEBI" id="CHEBI:15378"/>
        <dbReference type="ChEBI" id="CHEBI:16526"/>
        <dbReference type="ChEBI" id="CHEBI:17640"/>
        <dbReference type="ChEBI" id="CHEBI:33737"/>
        <dbReference type="ChEBI" id="CHEBI:33738"/>
        <dbReference type="ChEBI" id="CHEBI:57271"/>
        <dbReference type="ChEBI" id="CHEBI:57287"/>
        <dbReference type="EC" id="1.2.7.8"/>
    </reaction>
</comment>
<evidence type="ECO:0000313" key="18">
    <source>
        <dbReference type="Proteomes" id="UP000269591"/>
    </source>
</evidence>
<dbReference type="SUPFAM" id="SSF52922">
    <property type="entry name" value="TK C-terminal domain-like"/>
    <property type="match status" value="1"/>
</dbReference>
<comment type="caution">
    <text evidence="17">The sequence shown here is derived from an EMBL/GenBank/DDBJ whole genome shotgun (WGS) entry which is preliminary data.</text>
</comment>
<evidence type="ECO:0000256" key="5">
    <source>
        <dbReference type="ARBA" id="ARBA00022448"/>
    </source>
</evidence>
<dbReference type="InterPro" id="IPR045025">
    <property type="entry name" value="HACL1-like"/>
</dbReference>
<evidence type="ECO:0000256" key="14">
    <source>
        <dbReference type="PIRNR" id="PIRNR006439"/>
    </source>
</evidence>
<sequence length="588" mass="62739">MTENSEKRELISGNEAIARGAWEAGATIGVAYPGTPSTETMESFAKYPEVYAEWCPNEKVAVEVGLGASAAGRRVLSTMKHVGVNVAADPLYTAAYTGVGGGMVILAADDPGMHSSQNEQDSRFHAMASHIPMMEPADSAEALSFTRDAFELSERFDLPIMLRSTVRVSHTKCPVTLGERTEAVVVPYEKNPAKWVMMPAFAKPRRIDLDERIARVRAFVDECPYNVVERRSSEVGVICAGATYQHVREGLPEASVLKLGITWPLPVGLIRRFADSVDKLYVIEEASDYLSTQVRALGVALESAPAGLPAYGELSPSLIAQAFGGAAPEVREAPAGVPGRPPALCPGCPHRLVFRELSRMRAIVTGDIGCYTLGALPPLSAMDTCVDMGASISMAHGFELGLAEEKHRPVVAVIGDSTFAHSGITSLLNTMYNCGSGTVCILDNRTTAMTGHQGNPVNGITLQKRPSRELDLPTLVRALGVEDVRTVDPMDLAATREALTQATKSDALSVIVFVSPCVLLSKERKPAYSVKPDCRACGVCSLLGCPAIGRDPETGKASVDPSLCVGCGQCAQSCPFGCFVQEKGERHE</sequence>
<feature type="binding site" evidence="15">
    <location>
        <position position="567"/>
    </location>
    <ligand>
        <name>[4Fe-4S] cluster</name>
        <dbReference type="ChEBI" id="CHEBI:49883"/>
        <label>2</label>
    </ligand>
</feature>
<dbReference type="RefSeq" id="WP_123209376.1">
    <property type="nucleotide sequence ID" value="NZ_JBHTHO010000014.1"/>
</dbReference>
<evidence type="ECO:0000256" key="7">
    <source>
        <dbReference type="ARBA" id="ARBA00022723"/>
    </source>
</evidence>
<dbReference type="GO" id="GO:0030976">
    <property type="term" value="F:thiamine pyrophosphate binding"/>
    <property type="evidence" value="ECO:0007669"/>
    <property type="project" value="InterPro"/>
</dbReference>
<evidence type="ECO:0000256" key="3">
    <source>
        <dbReference type="ARBA" id="ARBA00012812"/>
    </source>
</evidence>
<evidence type="ECO:0000256" key="12">
    <source>
        <dbReference type="ARBA" id="ARBA00030514"/>
    </source>
</evidence>
<feature type="binding site" evidence="15">
    <location>
        <position position="574"/>
    </location>
    <ligand>
        <name>[4Fe-4S] cluster</name>
        <dbReference type="ChEBI" id="CHEBI:49883"/>
        <label>1</label>
    </ligand>
</feature>
<dbReference type="PROSITE" id="PS00198">
    <property type="entry name" value="4FE4S_FER_1"/>
    <property type="match status" value="1"/>
</dbReference>
<dbReference type="EC" id="1.2.7.8" evidence="3 14"/>
<evidence type="ECO:0000256" key="8">
    <source>
        <dbReference type="ARBA" id="ARBA00022982"/>
    </source>
</evidence>
<dbReference type="OrthoDB" id="9803617at2"/>
<dbReference type="Proteomes" id="UP000269591">
    <property type="component" value="Unassembled WGS sequence"/>
</dbReference>
<dbReference type="PANTHER" id="PTHR43710">
    <property type="entry name" value="2-HYDROXYACYL-COA LYASE"/>
    <property type="match status" value="1"/>
</dbReference>
<dbReference type="AlphaFoldDB" id="A0A3N0AUI6"/>
<feature type="domain" description="4Fe-4S ferredoxin-type" evidence="16">
    <location>
        <begin position="526"/>
        <end position="553"/>
    </location>
</feature>
<dbReference type="InterPro" id="IPR017900">
    <property type="entry name" value="4Fe4S_Fe_S_CS"/>
</dbReference>
<dbReference type="InterPro" id="IPR011766">
    <property type="entry name" value="TPP_enzyme_TPP-bd"/>
</dbReference>
<dbReference type="SUPFAM" id="SSF54862">
    <property type="entry name" value="4Fe-4S ferredoxins"/>
    <property type="match status" value="1"/>
</dbReference>
<evidence type="ECO:0000259" key="16">
    <source>
        <dbReference type="PROSITE" id="PS51379"/>
    </source>
</evidence>
<dbReference type="Pfam" id="PF01855">
    <property type="entry name" value="POR_N"/>
    <property type="match status" value="1"/>
</dbReference>
<dbReference type="FunFam" id="3.40.50.970:FF:000039">
    <property type="entry name" value="Indolepyruvate oxidoreductase subunit IorA"/>
    <property type="match status" value="1"/>
</dbReference>
<proteinExistence type="predicted"/>